<dbReference type="Proteomes" id="UP000663193">
    <property type="component" value="Chromosome 18"/>
</dbReference>
<evidence type="ECO:0000313" key="3">
    <source>
        <dbReference type="Proteomes" id="UP000663193"/>
    </source>
</evidence>
<evidence type="ECO:0000313" key="2">
    <source>
        <dbReference type="EMBL" id="QRD05327.1"/>
    </source>
</evidence>
<dbReference type="EMBL" id="CP069040">
    <property type="protein sequence ID" value="QRD05327.1"/>
    <property type="molecule type" value="Genomic_DNA"/>
</dbReference>
<keyword evidence="3" id="KW-1185">Reference proteome</keyword>
<gene>
    <name evidence="2" type="ORF">JI435_422280</name>
</gene>
<feature type="compositionally biased region" description="Pro residues" evidence="1">
    <location>
        <begin position="11"/>
        <end position="23"/>
    </location>
</feature>
<protein>
    <submittedName>
        <fullName evidence="2">Uncharacterized protein</fullName>
    </submittedName>
</protein>
<proteinExistence type="predicted"/>
<organism evidence="2 3">
    <name type="scientific">Phaeosphaeria nodorum (strain SN15 / ATCC MYA-4574 / FGSC 10173)</name>
    <name type="common">Glume blotch fungus</name>
    <name type="synonym">Parastagonospora nodorum</name>
    <dbReference type="NCBI Taxonomy" id="321614"/>
    <lineage>
        <taxon>Eukaryota</taxon>
        <taxon>Fungi</taxon>
        <taxon>Dikarya</taxon>
        <taxon>Ascomycota</taxon>
        <taxon>Pezizomycotina</taxon>
        <taxon>Dothideomycetes</taxon>
        <taxon>Pleosporomycetidae</taxon>
        <taxon>Pleosporales</taxon>
        <taxon>Pleosporineae</taxon>
        <taxon>Phaeosphaeriaceae</taxon>
        <taxon>Parastagonospora</taxon>
    </lineage>
</organism>
<dbReference type="AlphaFoldDB" id="A0A7U2NP04"/>
<sequence>MRREDLASITPPTPTSPPHPPEQIPRLLDPILHQGIGIWSREAPRLTPFPGAKPRLFRSPPDLPNIGHGRLAIHSPSAAGKRQPLHSRDPWAFSPQASTALLV</sequence>
<feature type="region of interest" description="Disordered" evidence="1">
    <location>
        <begin position="1"/>
        <end position="26"/>
    </location>
</feature>
<name>A0A7U2NP04_PHANO</name>
<evidence type="ECO:0000256" key="1">
    <source>
        <dbReference type="SAM" id="MobiDB-lite"/>
    </source>
</evidence>
<accession>A0A7U2NP04</accession>
<reference evidence="3" key="1">
    <citation type="journal article" date="2021" name="BMC Genomics">
        <title>Chromosome-level genome assembly and manually-curated proteome of model necrotroph Parastagonospora nodorum Sn15 reveals a genome-wide trove of candidate effector homologs, and redundancy of virulence-related functions within an accessory chromosome.</title>
        <authorList>
            <person name="Bertazzoni S."/>
            <person name="Jones D.A.B."/>
            <person name="Phan H.T."/>
            <person name="Tan K.-C."/>
            <person name="Hane J.K."/>
        </authorList>
    </citation>
    <scope>NUCLEOTIDE SEQUENCE [LARGE SCALE GENOMIC DNA]</scope>
    <source>
        <strain evidence="3">SN15 / ATCC MYA-4574 / FGSC 10173)</strain>
    </source>
</reference>
<dbReference type="VEuPathDB" id="FungiDB:JI435_422280"/>